<keyword evidence="15" id="KW-1185">Reference proteome</keyword>
<dbReference type="OrthoDB" id="9799090at2"/>
<dbReference type="PANTHER" id="PTHR11537">
    <property type="entry name" value="VOLTAGE-GATED POTASSIUM CHANNEL"/>
    <property type="match status" value="1"/>
</dbReference>
<keyword evidence="3" id="KW-0633">Potassium transport</keyword>
<dbReference type="InterPro" id="IPR027359">
    <property type="entry name" value="Volt_channel_dom_sf"/>
</dbReference>
<feature type="transmembrane region" description="Helical" evidence="12">
    <location>
        <begin position="153"/>
        <end position="174"/>
    </location>
</feature>
<gene>
    <name evidence="14" type="ORF">HRUBRA_01779</name>
</gene>
<evidence type="ECO:0000256" key="1">
    <source>
        <dbReference type="ARBA" id="ARBA00004141"/>
    </source>
</evidence>
<evidence type="ECO:0000256" key="4">
    <source>
        <dbReference type="ARBA" id="ARBA00022692"/>
    </source>
</evidence>
<keyword evidence="4 12" id="KW-0812">Transmembrane</keyword>
<keyword evidence="6" id="KW-0851">Voltage-gated channel</keyword>
<feature type="transmembrane region" description="Helical" evidence="12">
    <location>
        <begin position="88"/>
        <end position="109"/>
    </location>
</feature>
<feature type="transmembrane region" description="Helical" evidence="12">
    <location>
        <begin position="30"/>
        <end position="49"/>
    </location>
</feature>
<dbReference type="SUPFAM" id="SSF81324">
    <property type="entry name" value="Voltage-gated potassium channels"/>
    <property type="match status" value="1"/>
</dbReference>
<dbReference type="Proteomes" id="UP000029640">
    <property type="component" value="Unassembled WGS sequence"/>
</dbReference>
<evidence type="ECO:0000256" key="5">
    <source>
        <dbReference type="ARBA" id="ARBA00022826"/>
    </source>
</evidence>
<dbReference type="PANTHER" id="PTHR11537:SF254">
    <property type="entry name" value="POTASSIUM VOLTAGE-GATED CHANNEL PROTEIN SHAB"/>
    <property type="match status" value="1"/>
</dbReference>
<name>A0A095VPS8_9GAMM</name>
<dbReference type="RefSeq" id="WP_035513282.1">
    <property type="nucleotide sequence ID" value="NZ_KN234745.1"/>
</dbReference>
<dbReference type="GO" id="GO:0008076">
    <property type="term" value="C:voltage-gated potassium channel complex"/>
    <property type="evidence" value="ECO:0007669"/>
    <property type="project" value="InterPro"/>
</dbReference>
<dbReference type="InterPro" id="IPR028325">
    <property type="entry name" value="VG_K_chnl"/>
</dbReference>
<keyword evidence="2" id="KW-0813">Transport</keyword>
<dbReference type="PATRIC" id="fig|1265313.6.peg.1758"/>
<feature type="transmembrane region" description="Helical" evidence="12">
    <location>
        <begin position="186"/>
        <end position="207"/>
    </location>
</feature>
<sequence length="275" mass="30525">MSLREQSPLQKRLYAIIFGIDTSTGRGFDIAIIGLILISVTVVMLDSIASYHDRYGALFFQLEVGFTLLFTIEYLVRIWIAQNRRAYILSTYGVIDLLAILPTYIALIAPEAAPLLVVRLLRVLRVFRILRLVEFLDEANLVAIALRKSARQIFVFFLMIITTMVIFGCLMYVIEGPENGFDNIPVSIYWAIVTITTVGYGDFVPVTAAGRSIAATGMLLGYAIIAVPTGIFTSNLLDKANRKLTVNCPQCARAGHEPDARHCKYCGAALFSEED</sequence>
<organism evidence="14 15">
    <name type="scientific">Pseudohaliea rubra DSM 19751</name>
    <dbReference type="NCBI Taxonomy" id="1265313"/>
    <lineage>
        <taxon>Bacteria</taxon>
        <taxon>Pseudomonadati</taxon>
        <taxon>Pseudomonadota</taxon>
        <taxon>Gammaproteobacteria</taxon>
        <taxon>Cellvibrionales</taxon>
        <taxon>Halieaceae</taxon>
        <taxon>Pseudohaliea</taxon>
    </lineage>
</organism>
<dbReference type="InterPro" id="IPR005821">
    <property type="entry name" value="Ion_trans_dom"/>
</dbReference>
<reference evidence="14 15" key="1">
    <citation type="journal article" date="2014" name="Genome Announc.">
        <title>Genome Sequence of Gammaproteobacterial Pseudohaliea rubra Type Strain DSM 19751, Isolated from Coastal Seawater of the Mediterranean Sea.</title>
        <authorList>
            <person name="Spring S."/>
            <person name="Fiebig A."/>
            <person name="Riedel T."/>
            <person name="Goker M."/>
            <person name="Klenk H.P."/>
        </authorList>
    </citation>
    <scope>NUCLEOTIDE SEQUENCE [LARGE SCALE GENOMIC DNA]</scope>
    <source>
        <strain evidence="14 15">DSM 19751</strain>
    </source>
</reference>
<comment type="subcellular location">
    <subcellularLocation>
        <location evidence="1">Membrane</location>
        <topology evidence="1">Multi-pass membrane protein</topology>
    </subcellularLocation>
</comment>
<protein>
    <submittedName>
        <fullName evidence="14">Potassium voltage-gated channel subfamily KQT, possible potassium channel, VIC family</fullName>
    </submittedName>
</protein>
<proteinExistence type="predicted"/>
<dbReference type="Gene3D" id="1.20.120.350">
    <property type="entry name" value="Voltage-gated potassium channels. Chain C"/>
    <property type="match status" value="1"/>
</dbReference>
<feature type="domain" description="Ion transport" evidence="13">
    <location>
        <begin position="27"/>
        <end position="236"/>
    </location>
</feature>
<evidence type="ECO:0000256" key="8">
    <source>
        <dbReference type="ARBA" id="ARBA00022989"/>
    </source>
</evidence>
<evidence type="ECO:0000256" key="11">
    <source>
        <dbReference type="ARBA" id="ARBA00023303"/>
    </source>
</evidence>
<dbReference type="Gene3D" id="1.10.287.70">
    <property type="match status" value="1"/>
</dbReference>
<dbReference type="GO" id="GO:0005249">
    <property type="term" value="F:voltage-gated potassium channel activity"/>
    <property type="evidence" value="ECO:0007669"/>
    <property type="project" value="InterPro"/>
</dbReference>
<keyword evidence="10 12" id="KW-0472">Membrane</keyword>
<comment type="caution">
    <text evidence="14">The sequence shown here is derived from an EMBL/GenBank/DDBJ whole genome shotgun (WGS) entry which is preliminary data.</text>
</comment>
<dbReference type="Pfam" id="PF00520">
    <property type="entry name" value="Ion_trans"/>
    <property type="match status" value="1"/>
</dbReference>
<evidence type="ECO:0000256" key="2">
    <source>
        <dbReference type="ARBA" id="ARBA00022448"/>
    </source>
</evidence>
<dbReference type="PRINTS" id="PR00169">
    <property type="entry name" value="KCHANNEL"/>
</dbReference>
<evidence type="ECO:0000256" key="12">
    <source>
        <dbReference type="SAM" id="Phobius"/>
    </source>
</evidence>
<dbReference type="AlphaFoldDB" id="A0A095VPS8"/>
<feature type="transmembrane region" description="Helical" evidence="12">
    <location>
        <begin position="55"/>
        <end position="76"/>
    </location>
</feature>
<accession>A0A095VPS8</accession>
<evidence type="ECO:0000313" key="15">
    <source>
        <dbReference type="Proteomes" id="UP000029640"/>
    </source>
</evidence>
<dbReference type="STRING" id="1265313.HRUBRA_01779"/>
<feature type="transmembrane region" description="Helical" evidence="12">
    <location>
        <begin position="219"/>
        <end position="237"/>
    </location>
</feature>
<keyword evidence="8 12" id="KW-1133">Transmembrane helix</keyword>
<evidence type="ECO:0000256" key="10">
    <source>
        <dbReference type="ARBA" id="ARBA00023136"/>
    </source>
</evidence>
<evidence type="ECO:0000313" key="14">
    <source>
        <dbReference type="EMBL" id="KGE03400.1"/>
    </source>
</evidence>
<evidence type="ECO:0000256" key="7">
    <source>
        <dbReference type="ARBA" id="ARBA00022958"/>
    </source>
</evidence>
<evidence type="ECO:0000256" key="9">
    <source>
        <dbReference type="ARBA" id="ARBA00023065"/>
    </source>
</evidence>
<keyword evidence="9" id="KW-0406">Ion transport</keyword>
<evidence type="ECO:0000256" key="6">
    <source>
        <dbReference type="ARBA" id="ARBA00022882"/>
    </source>
</evidence>
<evidence type="ECO:0000256" key="3">
    <source>
        <dbReference type="ARBA" id="ARBA00022538"/>
    </source>
</evidence>
<keyword evidence="5" id="KW-0631">Potassium channel</keyword>
<keyword evidence="11 14" id="KW-0407">Ion channel</keyword>
<dbReference type="eggNOG" id="COG2126">
    <property type="taxonomic scope" value="Bacteria"/>
</dbReference>
<dbReference type="GO" id="GO:0001508">
    <property type="term" value="P:action potential"/>
    <property type="evidence" value="ECO:0007669"/>
    <property type="project" value="TreeGrafter"/>
</dbReference>
<keyword evidence="7" id="KW-0630">Potassium</keyword>
<dbReference type="HOGENOM" id="CLU_011722_1_3_6"/>
<dbReference type="EMBL" id="AUVB01000054">
    <property type="protein sequence ID" value="KGE03400.1"/>
    <property type="molecule type" value="Genomic_DNA"/>
</dbReference>
<evidence type="ECO:0000259" key="13">
    <source>
        <dbReference type="Pfam" id="PF00520"/>
    </source>
</evidence>